<evidence type="ECO:0000313" key="1">
    <source>
        <dbReference type="EMBL" id="NEX44774.1"/>
    </source>
</evidence>
<proteinExistence type="predicted"/>
<accession>A0A6B3RFA0</accession>
<dbReference type="AlphaFoldDB" id="A0A6B3RFA0"/>
<evidence type="ECO:0000313" key="2">
    <source>
        <dbReference type="Proteomes" id="UP000481421"/>
    </source>
</evidence>
<sequence>MVDSSLRILWVGGDWDDFALANGGSAILANDVLSKRLSDYITDITTADTVAQMVQAVIETKGTLRMDYRCDAPHELRRIRLTIKPMKEDRAIMVHELRDAVHLDPPMDPWFFDPASLNLKCSMCGQVYLPGKAWEDPTEPGRRHPGLVSYTVCPTCVGQIAAAINDIGDGAAAADVGASNPLSGFNKG</sequence>
<gene>
    <name evidence="1" type="ORF">G3572_01025</name>
</gene>
<organism evidence="1 2">
    <name type="scientific">Pseudotabrizicola algicola</name>
    <dbReference type="NCBI Taxonomy" id="2709381"/>
    <lineage>
        <taxon>Bacteria</taxon>
        <taxon>Pseudomonadati</taxon>
        <taxon>Pseudomonadota</taxon>
        <taxon>Alphaproteobacteria</taxon>
        <taxon>Rhodobacterales</taxon>
        <taxon>Paracoccaceae</taxon>
        <taxon>Pseudotabrizicola</taxon>
    </lineage>
</organism>
<keyword evidence="2" id="KW-1185">Reference proteome</keyword>
<dbReference type="Proteomes" id="UP000481421">
    <property type="component" value="Unassembled WGS sequence"/>
</dbReference>
<reference evidence="1 2" key="1">
    <citation type="submission" date="2020-02" db="EMBL/GenBank/DDBJ databases">
        <title>Rhodobacter algicola sp. nov., isolated from microalga culture.</title>
        <authorList>
            <person name="Park C.-Y."/>
        </authorList>
    </citation>
    <scope>NUCLEOTIDE SEQUENCE [LARGE SCALE GENOMIC DNA]</scope>
    <source>
        <strain evidence="1 2">ETT8</strain>
    </source>
</reference>
<dbReference type="EMBL" id="JAAIKE010000001">
    <property type="protein sequence ID" value="NEX44774.1"/>
    <property type="molecule type" value="Genomic_DNA"/>
</dbReference>
<name>A0A6B3RFA0_9RHOB</name>
<comment type="caution">
    <text evidence="1">The sequence shown here is derived from an EMBL/GenBank/DDBJ whole genome shotgun (WGS) entry which is preliminary data.</text>
</comment>
<protein>
    <submittedName>
        <fullName evidence="1">Uncharacterized protein</fullName>
    </submittedName>
</protein>